<gene>
    <name evidence="2" type="ORF">ACFFGH_24785</name>
</gene>
<name>A0ABV6RX70_9GAMM</name>
<reference evidence="2 3" key="1">
    <citation type="submission" date="2024-09" db="EMBL/GenBank/DDBJ databases">
        <authorList>
            <person name="Sun Q."/>
            <person name="Mori K."/>
        </authorList>
    </citation>
    <scope>NUCLEOTIDE SEQUENCE [LARGE SCALE GENOMIC DNA]</scope>
    <source>
        <strain evidence="2 3">KCTC 23076</strain>
    </source>
</reference>
<protein>
    <submittedName>
        <fullName evidence="2">Uncharacterized protein</fullName>
    </submittedName>
</protein>
<proteinExistence type="predicted"/>
<dbReference type="Proteomes" id="UP001589896">
    <property type="component" value="Unassembled WGS sequence"/>
</dbReference>
<comment type="caution">
    <text evidence="2">The sequence shown here is derived from an EMBL/GenBank/DDBJ whole genome shotgun (WGS) entry which is preliminary data.</text>
</comment>
<evidence type="ECO:0000256" key="1">
    <source>
        <dbReference type="SAM" id="SignalP"/>
    </source>
</evidence>
<feature type="chain" id="PRO_5046044570" evidence="1">
    <location>
        <begin position="26"/>
        <end position="152"/>
    </location>
</feature>
<organism evidence="2 3">
    <name type="scientific">Lysobacter korlensis</name>
    <dbReference type="NCBI Taxonomy" id="553636"/>
    <lineage>
        <taxon>Bacteria</taxon>
        <taxon>Pseudomonadati</taxon>
        <taxon>Pseudomonadota</taxon>
        <taxon>Gammaproteobacteria</taxon>
        <taxon>Lysobacterales</taxon>
        <taxon>Lysobacteraceae</taxon>
        <taxon>Lysobacter</taxon>
    </lineage>
</organism>
<accession>A0ABV6RX70</accession>
<dbReference type="RefSeq" id="WP_386673315.1">
    <property type="nucleotide sequence ID" value="NZ_JBHLTG010000006.1"/>
</dbReference>
<sequence>MKPGTKRAMPHYLGPMRLPASLACAAAVLLAGGCAVPDGDGPVSEVLLLRADSPASAGSDAAALPARVQVIADRCVGAVAGGRAYLIRFPSDTAWDGETVRIPNSPAVRVGDDVTFGGSGSAIDVNGADRDVPAGCAAAADEIWYVGAVTFG</sequence>
<keyword evidence="1" id="KW-0732">Signal</keyword>
<keyword evidence="3" id="KW-1185">Reference proteome</keyword>
<evidence type="ECO:0000313" key="3">
    <source>
        <dbReference type="Proteomes" id="UP001589896"/>
    </source>
</evidence>
<dbReference type="EMBL" id="JBHLTG010000006">
    <property type="protein sequence ID" value="MFC0681057.1"/>
    <property type="molecule type" value="Genomic_DNA"/>
</dbReference>
<evidence type="ECO:0000313" key="2">
    <source>
        <dbReference type="EMBL" id="MFC0681057.1"/>
    </source>
</evidence>
<dbReference type="PROSITE" id="PS51257">
    <property type="entry name" value="PROKAR_LIPOPROTEIN"/>
    <property type="match status" value="1"/>
</dbReference>
<feature type="signal peptide" evidence="1">
    <location>
        <begin position="1"/>
        <end position="25"/>
    </location>
</feature>